<gene>
    <name evidence="9" type="ORF">FCC1311_097522</name>
</gene>
<feature type="compositionally biased region" description="Low complexity" evidence="7">
    <location>
        <begin position="230"/>
        <end position="248"/>
    </location>
</feature>
<dbReference type="InterPro" id="IPR023753">
    <property type="entry name" value="FAD/NAD-binding_dom"/>
</dbReference>
<dbReference type="Pfam" id="PF00085">
    <property type="entry name" value="Thioredoxin"/>
    <property type="match status" value="1"/>
</dbReference>
<evidence type="ECO:0000256" key="5">
    <source>
        <dbReference type="ARBA" id="ARBA00023157"/>
    </source>
</evidence>
<dbReference type="InterPro" id="IPR036249">
    <property type="entry name" value="Thioredoxin-like_sf"/>
</dbReference>
<keyword evidence="3" id="KW-0274">FAD</keyword>
<feature type="region of interest" description="Disordered" evidence="7">
    <location>
        <begin position="665"/>
        <end position="686"/>
    </location>
</feature>
<evidence type="ECO:0000256" key="7">
    <source>
        <dbReference type="SAM" id="MobiDB-lite"/>
    </source>
</evidence>
<protein>
    <submittedName>
        <fullName evidence="9">Thioredoxin reductase</fullName>
    </submittedName>
</protein>
<dbReference type="InterPro" id="IPR050097">
    <property type="entry name" value="Ferredoxin-NADP_redctase_2"/>
</dbReference>
<evidence type="ECO:0000256" key="1">
    <source>
        <dbReference type="ARBA" id="ARBA00009333"/>
    </source>
</evidence>
<dbReference type="InterPro" id="IPR036188">
    <property type="entry name" value="FAD/NAD-bd_sf"/>
</dbReference>
<dbReference type="PRINTS" id="PR00368">
    <property type="entry name" value="FADPNR"/>
</dbReference>
<evidence type="ECO:0000256" key="3">
    <source>
        <dbReference type="ARBA" id="ARBA00022827"/>
    </source>
</evidence>
<keyword evidence="2" id="KW-0285">Flavoprotein</keyword>
<dbReference type="SUPFAM" id="SSF52833">
    <property type="entry name" value="Thioredoxin-like"/>
    <property type="match status" value="1"/>
</dbReference>
<dbReference type="OrthoDB" id="672at2759"/>
<sequence length="686" mass="74454">MATTTSSASYSSKGALARAFVAVLTLTTAILGATGARPLVRNLRTQKEFTRLLNYHRDVTGLGVIIDYYSDGCGPCRQIAPHYKNLAKQYRDKVVFAKVDVNGNRETSSQQRIRSMPTFQFYQNGKKQHQFSGGDLQQLQAWASRLASDFKANNVKITREALESFYKEHAPDKATEENLDKVMKKAGGEEGGKGHRNLAKALKKKYGVAPETTLRYDPDAPQSADDPKQGAKQQQQQTTPPPASSTSSRRAKDEPLKPNLHLASMDALEAELEKRKAELEAQMEENGSEDEDEEDDGEDTPTFNMYTPDPDGLAERVVIIGAGPAGLSAAVYAARAGLRPVVVGPPNDGQLCGKGVLVENYPGLAIDITGPAVVYEMQKQAARYGAVFSDEMVSGVELSATTGQPHVLRLNSSSISTHTVVVATGAASKWLGLESEEKFKGGGVSACATCDGYLYRDQEVVVVGGGDTAMEEALHLATMCSKVTIVHRRDTFSKASLILAQRVMEHPKIEVLWNTTIVDFIGHTETPEEADKDPHMNAQGADTTEDIELLTAVKLRKTDSGEEMTLPVSGAFVAIGHTPNTWPFRGQLTMNDQGYLEVPGPSTRTSVQGVFAAGDVADAVYRQAITSAGTGAMAALDAERWLLEHGIKDERQALEEEMLREIMEETQREREAKLGVDPTEACEESA</sequence>
<feature type="domain" description="Thioredoxin" evidence="8">
    <location>
        <begin position="11"/>
        <end position="148"/>
    </location>
</feature>
<dbReference type="PROSITE" id="PS51352">
    <property type="entry name" value="THIOREDOXIN_2"/>
    <property type="match status" value="1"/>
</dbReference>
<feature type="compositionally biased region" description="Acidic residues" evidence="7">
    <location>
        <begin position="281"/>
        <end position="299"/>
    </location>
</feature>
<keyword evidence="5" id="KW-1015">Disulfide bond</keyword>
<evidence type="ECO:0000256" key="2">
    <source>
        <dbReference type="ARBA" id="ARBA00022630"/>
    </source>
</evidence>
<dbReference type="Pfam" id="PF07992">
    <property type="entry name" value="Pyr_redox_2"/>
    <property type="match status" value="1"/>
</dbReference>
<dbReference type="PRINTS" id="PR00469">
    <property type="entry name" value="PNDRDTASEII"/>
</dbReference>
<dbReference type="InterPro" id="IPR013766">
    <property type="entry name" value="Thioredoxin_domain"/>
</dbReference>
<evidence type="ECO:0000313" key="10">
    <source>
        <dbReference type="Proteomes" id="UP000241890"/>
    </source>
</evidence>
<dbReference type="EMBL" id="BEYU01000160">
    <property type="protein sequence ID" value="GBG33529.1"/>
    <property type="molecule type" value="Genomic_DNA"/>
</dbReference>
<keyword evidence="6" id="KW-0676">Redox-active center</keyword>
<organism evidence="9 10">
    <name type="scientific">Hondaea fermentalgiana</name>
    <dbReference type="NCBI Taxonomy" id="2315210"/>
    <lineage>
        <taxon>Eukaryota</taxon>
        <taxon>Sar</taxon>
        <taxon>Stramenopiles</taxon>
        <taxon>Bigyra</taxon>
        <taxon>Labyrinthulomycetes</taxon>
        <taxon>Thraustochytrida</taxon>
        <taxon>Thraustochytriidae</taxon>
        <taxon>Hondaea</taxon>
    </lineage>
</organism>
<dbReference type="GO" id="GO:0016668">
    <property type="term" value="F:oxidoreductase activity, acting on a sulfur group of donors, NAD(P) as acceptor"/>
    <property type="evidence" value="ECO:0007669"/>
    <property type="project" value="UniProtKB-ARBA"/>
</dbReference>
<dbReference type="Proteomes" id="UP000241890">
    <property type="component" value="Unassembled WGS sequence"/>
</dbReference>
<keyword evidence="10" id="KW-1185">Reference proteome</keyword>
<evidence type="ECO:0000256" key="4">
    <source>
        <dbReference type="ARBA" id="ARBA00023002"/>
    </source>
</evidence>
<feature type="region of interest" description="Disordered" evidence="7">
    <location>
        <begin position="209"/>
        <end position="260"/>
    </location>
</feature>
<name>A0A2R5GT78_9STRA</name>
<evidence type="ECO:0000256" key="6">
    <source>
        <dbReference type="ARBA" id="ARBA00023284"/>
    </source>
</evidence>
<dbReference type="AlphaFoldDB" id="A0A2R5GT78"/>
<dbReference type="InParanoid" id="A0A2R5GT78"/>
<dbReference type="Gene3D" id="3.50.50.60">
    <property type="entry name" value="FAD/NAD(P)-binding domain"/>
    <property type="match status" value="2"/>
</dbReference>
<evidence type="ECO:0000259" key="8">
    <source>
        <dbReference type="PROSITE" id="PS51352"/>
    </source>
</evidence>
<reference evidence="9 10" key="1">
    <citation type="submission" date="2017-12" db="EMBL/GenBank/DDBJ databases">
        <title>Sequencing, de novo assembly and annotation of complete genome of a new Thraustochytrid species, strain FCC1311.</title>
        <authorList>
            <person name="Sedici K."/>
            <person name="Godart F."/>
            <person name="Aiese Cigliano R."/>
            <person name="Sanseverino W."/>
            <person name="Barakat M."/>
            <person name="Ortet P."/>
            <person name="Marechal E."/>
            <person name="Cagnac O."/>
            <person name="Amato A."/>
        </authorList>
    </citation>
    <scope>NUCLEOTIDE SEQUENCE [LARGE SCALE GENOMIC DNA]</scope>
</reference>
<comment type="caution">
    <text evidence="9">The sequence shown here is derived from an EMBL/GenBank/DDBJ whole genome shotgun (WGS) entry which is preliminary data.</text>
</comment>
<dbReference type="InterPro" id="IPR017937">
    <property type="entry name" value="Thioredoxin_CS"/>
</dbReference>
<comment type="similarity">
    <text evidence="1">Belongs to the class-II pyridine nucleotide-disulfide oxidoreductase family.</text>
</comment>
<dbReference type="Gene3D" id="3.40.30.10">
    <property type="entry name" value="Glutaredoxin"/>
    <property type="match status" value="1"/>
</dbReference>
<dbReference type="PROSITE" id="PS00573">
    <property type="entry name" value="PYRIDINE_REDOX_2"/>
    <property type="match status" value="1"/>
</dbReference>
<keyword evidence="4" id="KW-0560">Oxidoreductase</keyword>
<evidence type="ECO:0000313" key="9">
    <source>
        <dbReference type="EMBL" id="GBG33529.1"/>
    </source>
</evidence>
<dbReference type="InterPro" id="IPR008255">
    <property type="entry name" value="Pyr_nucl-diS_OxRdtase_2_AS"/>
</dbReference>
<dbReference type="PROSITE" id="PS00194">
    <property type="entry name" value="THIOREDOXIN_1"/>
    <property type="match status" value="1"/>
</dbReference>
<dbReference type="SUPFAM" id="SSF51905">
    <property type="entry name" value="FAD/NAD(P)-binding domain"/>
    <property type="match status" value="1"/>
</dbReference>
<dbReference type="CDD" id="cd02947">
    <property type="entry name" value="TRX_family"/>
    <property type="match status" value="1"/>
</dbReference>
<proteinExistence type="inferred from homology"/>
<feature type="region of interest" description="Disordered" evidence="7">
    <location>
        <begin position="280"/>
        <end position="309"/>
    </location>
</feature>
<feature type="compositionally biased region" description="Basic and acidic residues" evidence="7">
    <location>
        <begin position="665"/>
        <end position="674"/>
    </location>
</feature>
<accession>A0A2R5GT78</accession>
<dbReference type="PANTHER" id="PTHR48105">
    <property type="entry name" value="THIOREDOXIN REDUCTASE 1-RELATED-RELATED"/>
    <property type="match status" value="1"/>
</dbReference>
<dbReference type="GO" id="GO:0097237">
    <property type="term" value="P:cellular response to toxic substance"/>
    <property type="evidence" value="ECO:0007669"/>
    <property type="project" value="UniProtKB-ARBA"/>
</dbReference>